<protein>
    <recommendedName>
        <fullName evidence="4">DUF4870 domain-containing protein</fullName>
    </recommendedName>
</protein>
<evidence type="ECO:0008006" key="4">
    <source>
        <dbReference type="Google" id="ProtNLM"/>
    </source>
</evidence>
<keyword evidence="1" id="KW-0472">Membrane</keyword>
<feature type="transmembrane region" description="Helical" evidence="1">
    <location>
        <begin position="13"/>
        <end position="39"/>
    </location>
</feature>
<evidence type="ECO:0000313" key="2">
    <source>
        <dbReference type="EMBL" id="MEJ1087337.1"/>
    </source>
</evidence>
<dbReference type="EMBL" id="JBBDGM010000002">
    <property type="protein sequence ID" value="MEJ1087337.1"/>
    <property type="molecule type" value="Genomic_DNA"/>
</dbReference>
<keyword evidence="3" id="KW-1185">Reference proteome</keyword>
<comment type="caution">
    <text evidence="2">The sequence shown here is derived from an EMBL/GenBank/DDBJ whole genome shotgun (WGS) entry which is preliminary data.</text>
</comment>
<keyword evidence="1" id="KW-0812">Transmembrane</keyword>
<feature type="transmembrane region" description="Helical" evidence="1">
    <location>
        <begin position="100"/>
        <end position="119"/>
    </location>
</feature>
<gene>
    <name evidence="2" type="ORF">WDU99_03290</name>
</gene>
<feature type="transmembrane region" description="Helical" evidence="1">
    <location>
        <begin position="60"/>
        <end position="80"/>
    </location>
</feature>
<dbReference type="RefSeq" id="WP_337331006.1">
    <property type="nucleotide sequence ID" value="NZ_JBBDGM010000002.1"/>
</dbReference>
<keyword evidence="1" id="KW-1133">Transmembrane helix</keyword>
<dbReference type="Proteomes" id="UP001371224">
    <property type="component" value="Unassembled WGS sequence"/>
</dbReference>
<reference evidence="2 3" key="1">
    <citation type="submission" date="2024-02" db="EMBL/GenBank/DDBJ databases">
        <authorList>
            <person name="Saticioglu I.B."/>
        </authorList>
    </citation>
    <scope>NUCLEOTIDE SEQUENCE [LARGE SCALE GENOMIC DNA]</scope>
    <source>
        <strain evidence="2 3">Mu-80</strain>
    </source>
</reference>
<evidence type="ECO:0000256" key="1">
    <source>
        <dbReference type="SAM" id="Phobius"/>
    </source>
</evidence>
<proteinExistence type="predicted"/>
<accession>A0ABU8L7N0</accession>
<name>A0ABU8L7N0_9MICO</name>
<organism evidence="2 3">
    <name type="scientific">Microbacterium bandirmense</name>
    <dbReference type="NCBI Taxonomy" id="3122050"/>
    <lineage>
        <taxon>Bacteria</taxon>
        <taxon>Bacillati</taxon>
        <taxon>Actinomycetota</taxon>
        <taxon>Actinomycetes</taxon>
        <taxon>Micrococcales</taxon>
        <taxon>Microbacteriaceae</taxon>
        <taxon>Microbacterium</taxon>
    </lineage>
</organism>
<sequence>MTSTPRPVTGVSAWAWGLLVLLPLPLLGPLLAGGGMVASYRSLAREGAVAKANATSARQWGALFLIVSTGLLVAQLVWGLIRMTQPSAPASGFFPQGIPITLYAIVCVVHLVVVIAAVVRARRGEVVRLPLLRSPS</sequence>
<evidence type="ECO:0000313" key="3">
    <source>
        <dbReference type="Proteomes" id="UP001371224"/>
    </source>
</evidence>